<dbReference type="SMART" id="SM00360">
    <property type="entry name" value="RRM"/>
    <property type="match status" value="3"/>
</dbReference>
<evidence type="ECO:0000259" key="3">
    <source>
        <dbReference type="PROSITE" id="PS50102"/>
    </source>
</evidence>
<feature type="region of interest" description="Disordered" evidence="2">
    <location>
        <begin position="1"/>
        <end position="112"/>
    </location>
</feature>
<dbReference type="Proteomes" id="UP001158576">
    <property type="component" value="Chromosome PAR"/>
</dbReference>
<dbReference type="PROSITE" id="PS50102">
    <property type="entry name" value="RRM"/>
    <property type="match status" value="2"/>
</dbReference>
<accession>A0ABN7SAW8</accession>
<feature type="compositionally biased region" description="Basic residues" evidence="2">
    <location>
        <begin position="80"/>
        <end position="89"/>
    </location>
</feature>
<organism evidence="4 5">
    <name type="scientific">Oikopleura dioica</name>
    <name type="common">Tunicate</name>
    <dbReference type="NCBI Taxonomy" id="34765"/>
    <lineage>
        <taxon>Eukaryota</taxon>
        <taxon>Metazoa</taxon>
        <taxon>Chordata</taxon>
        <taxon>Tunicata</taxon>
        <taxon>Appendicularia</taxon>
        <taxon>Copelata</taxon>
        <taxon>Oikopleuridae</taxon>
        <taxon>Oikopleura</taxon>
    </lineage>
</organism>
<feature type="domain" description="RRM" evidence="3">
    <location>
        <begin position="132"/>
        <end position="208"/>
    </location>
</feature>
<dbReference type="Gene3D" id="3.30.70.330">
    <property type="match status" value="3"/>
</dbReference>
<gene>
    <name evidence="4" type="ORF">OKIOD_LOCUS4620</name>
</gene>
<keyword evidence="5" id="KW-1185">Reference proteome</keyword>
<reference evidence="4 5" key="1">
    <citation type="submission" date="2021-04" db="EMBL/GenBank/DDBJ databases">
        <authorList>
            <person name="Bliznina A."/>
        </authorList>
    </citation>
    <scope>NUCLEOTIDE SEQUENCE [LARGE SCALE GENOMIC DNA]</scope>
</reference>
<feature type="compositionally biased region" description="Basic and acidic residues" evidence="2">
    <location>
        <begin position="43"/>
        <end position="54"/>
    </location>
</feature>
<dbReference type="InterPro" id="IPR000504">
    <property type="entry name" value="RRM_dom"/>
</dbReference>
<feature type="compositionally biased region" description="Basic and acidic residues" evidence="2">
    <location>
        <begin position="70"/>
        <end position="79"/>
    </location>
</feature>
<feature type="domain" description="RRM" evidence="3">
    <location>
        <begin position="232"/>
        <end position="310"/>
    </location>
</feature>
<dbReference type="PANTHER" id="PTHR48036">
    <property type="entry name" value="SPLICING FACTOR (PAD-1), PUTATIVE (AFU_ORTHOLOGUE AFUA_1G15810)-RELATED"/>
    <property type="match status" value="1"/>
</dbReference>
<dbReference type="EMBL" id="OU015568">
    <property type="protein sequence ID" value="CAG5091468.1"/>
    <property type="molecule type" value="Genomic_DNA"/>
</dbReference>
<dbReference type="InterPro" id="IPR012677">
    <property type="entry name" value="Nucleotide-bd_a/b_plait_sf"/>
</dbReference>
<evidence type="ECO:0000256" key="2">
    <source>
        <dbReference type="SAM" id="MobiDB-lite"/>
    </source>
</evidence>
<name>A0ABN7SAW8_OIKDI</name>
<protein>
    <submittedName>
        <fullName evidence="4">Oidioi.mRNA.OKI2018_I69.PAR.g13062.t1.cds</fullName>
    </submittedName>
</protein>
<keyword evidence="1" id="KW-0694">RNA-binding</keyword>
<dbReference type="Pfam" id="PF00076">
    <property type="entry name" value="RRM_1"/>
    <property type="match status" value="2"/>
</dbReference>
<dbReference type="InterPro" id="IPR035979">
    <property type="entry name" value="RBD_domain_sf"/>
</dbReference>
<evidence type="ECO:0000256" key="1">
    <source>
        <dbReference type="PROSITE-ProRule" id="PRU00176"/>
    </source>
</evidence>
<proteinExistence type="predicted"/>
<evidence type="ECO:0000313" key="5">
    <source>
        <dbReference type="Proteomes" id="UP001158576"/>
    </source>
</evidence>
<sequence length="488" mass="55039">MGFESDVREYHRRAGRRPDEDDSKRGSRRPAQAGNFQPRQMRVKKEEPEIDFKTRMKNLTKTAAKTHSWIKKEDPDTKPVKVKKERRRKSYDSYSEDSEEEDRRLTRKAKKKLGLSDSDEELELSARERDARTVIAMQLAHEIREFDLKDFFSSVGDVRAVKLIKDERHKTQGLAYIEFKHVQSVPLAMGLTGQRVLGRAIVVHHAQADKNRHSEKLEQAKKNLMKAGTGPYKIRVDKLHKTVTEEQLKMIMEPFGRVEKVQIIKDGFSGGSSGTAFVTFVDCEGGEDAIRHLHNFDLGGLNLILRMVAKGKAAREHEHDMRQLMIESSHNPNAMKAMLDYQPKKAIEGVQYTPVKSEVSAAGSGYGNSKAAQRMMARRQAAPISTQCFQIANAFDVNSEKGKWPEKVRKEVIQRVSNFGDVYHVHVDQNSLAGNVFVKVASAASCQSAVNSLHGRQFRGRSVTAAYIPLPNYHQLFPASVSASAALK</sequence>
<dbReference type="InterPro" id="IPR006509">
    <property type="entry name" value="RBM39_SF"/>
</dbReference>
<evidence type="ECO:0000313" key="4">
    <source>
        <dbReference type="EMBL" id="CAG5091468.1"/>
    </source>
</evidence>
<dbReference type="SUPFAM" id="SSF54928">
    <property type="entry name" value="RNA-binding domain, RBD"/>
    <property type="match status" value="2"/>
</dbReference>
<feature type="compositionally biased region" description="Basic and acidic residues" evidence="2">
    <location>
        <begin position="16"/>
        <end position="25"/>
    </location>
</feature>